<dbReference type="EMBL" id="MDLC01000106">
    <property type="protein sequence ID" value="ODS22312.1"/>
    <property type="molecule type" value="Genomic_DNA"/>
</dbReference>
<name>A0A1D2QL61_9GAMM</name>
<dbReference type="InterPro" id="IPR010559">
    <property type="entry name" value="Sig_transdc_His_kin_internal"/>
</dbReference>
<keyword evidence="1" id="KW-1133">Transmembrane helix</keyword>
<feature type="transmembrane region" description="Helical" evidence="1">
    <location>
        <begin position="78"/>
        <end position="100"/>
    </location>
</feature>
<evidence type="ECO:0000256" key="1">
    <source>
        <dbReference type="SAM" id="Phobius"/>
    </source>
</evidence>
<feature type="transmembrane region" description="Helical" evidence="1">
    <location>
        <begin position="120"/>
        <end position="141"/>
    </location>
</feature>
<evidence type="ECO:0000259" key="2">
    <source>
        <dbReference type="Pfam" id="PF06580"/>
    </source>
</evidence>
<feature type="transmembrane region" description="Helical" evidence="1">
    <location>
        <begin position="49"/>
        <end position="66"/>
    </location>
</feature>
<reference evidence="3 4" key="1">
    <citation type="journal article" date="2016" name="Appl. Environ. Microbiol.">
        <title>Lack of Overt Genome Reduction in the Bryostatin-Producing Bryozoan Symbiont "Candidatus Endobugula sertula".</title>
        <authorList>
            <person name="Miller I.J."/>
            <person name="Vanee N."/>
            <person name="Fong S.S."/>
            <person name="Lim-Fong G.E."/>
            <person name="Kwan J.C."/>
        </authorList>
    </citation>
    <scope>NUCLEOTIDE SEQUENCE [LARGE SCALE GENOMIC DNA]</scope>
    <source>
        <strain evidence="3">AB1-4</strain>
    </source>
</reference>
<accession>A0A1D2QL61</accession>
<feature type="domain" description="Signal transduction histidine kinase internal region" evidence="2">
    <location>
        <begin position="160"/>
        <end position="238"/>
    </location>
</feature>
<dbReference type="GO" id="GO:0000155">
    <property type="term" value="F:phosphorelay sensor kinase activity"/>
    <property type="evidence" value="ECO:0007669"/>
    <property type="project" value="InterPro"/>
</dbReference>
<dbReference type="Proteomes" id="UP000242502">
    <property type="component" value="Unassembled WGS sequence"/>
</dbReference>
<feature type="transmembrane region" description="Helical" evidence="1">
    <location>
        <begin position="9"/>
        <end position="29"/>
    </location>
</feature>
<dbReference type="InterPro" id="IPR050640">
    <property type="entry name" value="Bact_2-comp_sensor_kinase"/>
</dbReference>
<dbReference type="PANTHER" id="PTHR34220">
    <property type="entry name" value="SENSOR HISTIDINE KINASE YPDA"/>
    <property type="match status" value="1"/>
</dbReference>
<keyword evidence="1" id="KW-0472">Membrane</keyword>
<evidence type="ECO:0000313" key="4">
    <source>
        <dbReference type="Proteomes" id="UP000242502"/>
    </source>
</evidence>
<organism evidence="3 4">
    <name type="scientific">Candidatus Endobugula sertula</name>
    <name type="common">Bugula neritina bacterial symbiont</name>
    <dbReference type="NCBI Taxonomy" id="62101"/>
    <lineage>
        <taxon>Bacteria</taxon>
        <taxon>Pseudomonadati</taxon>
        <taxon>Pseudomonadota</taxon>
        <taxon>Gammaproteobacteria</taxon>
        <taxon>Cellvibrionales</taxon>
        <taxon>Cellvibrionaceae</taxon>
        <taxon>Candidatus Endobugula</taxon>
    </lineage>
</organism>
<dbReference type="PANTHER" id="PTHR34220:SF7">
    <property type="entry name" value="SENSOR HISTIDINE KINASE YPDA"/>
    <property type="match status" value="1"/>
</dbReference>
<proteinExistence type="predicted"/>
<sequence>MLNNKHKTILLGAVAVTVFINVPRLLIILRKNQLANQFGVTFEDVLLRSIVMFCFAWLLLSFNLIWKSKWKGQKIRSLFATDIVINIGILILGVTTLTILKQVFAPSFLEGRQLFLMTLFTYLLVQLILLLIARVVNLNILHQQSLLEKEQAKQKALLHQLQALRTQINPHFLFNALNSLNALIRQKSERASPFVDKLSWLLRSTLQRSKKDYIPLQDELDYLDAFIFLQKERFGEKFNVDIHIPEEWKKEMIPSFSLQLLVENAIKHNVVSQRQPLLVEIYPEEEFLIVKNKIHERRDEVESTGTGLSNLSARFQLLKKRTIQIPKDEQYFSVKLPIVENESSNY</sequence>
<dbReference type="GO" id="GO:0016020">
    <property type="term" value="C:membrane"/>
    <property type="evidence" value="ECO:0007669"/>
    <property type="project" value="InterPro"/>
</dbReference>
<dbReference type="Pfam" id="PF06580">
    <property type="entry name" value="His_kinase"/>
    <property type="match status" value="1"/>
</dbReference>
<protein>
    <recommendedName>
        <fullName evidence="2">Signal transduction histidine kinase internal region domain-containing protein</fullName>
    </recommendedName>
</protein>
<evidence type="ECO:0000313" key="3">
    <source>
        <dbReference type="EMBL" id="ODS22312.1"/>
    </source>
</evidence>
<dbReference type="AlphaFoldDB" id="A0A1D2QL61"/>
<keyword evidence="1" id="KW-0812">Transmembrane</keyword>
<gene>
    <name evidence="3" type="ORF">AB835_14880</name>
</gene>
<comment type="caution">
    <text evidence="3">The sequence shown here is derived from an EMBL/GenBank/DDBJ whole genome shotgun (WGS) entry which is preliminary data.</text>
</comment>
<dbReference type="STRING" id="62101.AB835_14880"/>